<dbReference type="CDD" id="cd14008">
    <property type="entry name" value="STKc_LKB1_CaMKK"/>
    <property type="match status" value="1"/>
</dbReference>
<dbReference type="FunFam" id="1.10.510.10:FF:000571">
    <property type="entry name" value="Maternal embryonic leucine zipper kinase"/>
    <property type="match status" value="1"/>
</dbReference>
<dbReference type="InterPro" id="IPR008271">
    <property type="entry name" value="Ser/Thr_kinase_AS"/>
</dbReference>
<dbReference type="SMART" id="SM00220">
    <property type="entry name" value="S_TKc"/>
    <property type="match status" value="1"/>
</dbReference>
<dbReference type="Gene3D" id="3.30.200.20">
    <property type="entry name" value="Phosphorylase Kinase, domain 1"/>
    <property type="match status" value="2"/>
</dbReference>
<keyword evidence="2" id="KW-0067">ATP-binding</keyword>
<keyword evidence="4" id="KW-0418">Kinase</keyword>
<dbReference type="GO" id="GO:0005737">
    <property type="term" value="C:cytoplasm"/>
    <property type="evidence" value="ECO:0007669"/>
    <property type="project" value="TreeGrafter"/>
</dbReference>
<keyword evidence="5" id="KW-1185">Reference proteome</keyword>
<dbReference type="SUPFAM" id="SSF56112">
    <property type="entry name" value="Protein kinase-like (PK-like)"/>
    <property type="match status" value="1"/>
</dbReference>
<dbReference type="InterPro" id="IPR000719">
    <property type="entry name" value="Prot_kinase_dom"/>
</dbReference>
<protein>
    <submittedName>
        <fullName evidence="4">Calcium/calmodulin-dependent protein kinase kinase 1</fullName>
    </submittedName>
</protein>
<sequence length="398" mass="45011">MEIGGLKSYTSMSGRRWNIAETHSVVKQKTETGDKFVNNYRLLQTLGQGRFGKVKLCERLANGGIVNDNRAVVANPVSAAANGDDTAAIASLPPPAFAPPKVRQFAMKIFSKKMLRRLKDFCAEPAKQVEGEDASREDAVPLRMRAVTALDRVHDEIEIMRSLYHRNIVLLFEVIEADDSDKLYMVLEYMECGPCMVYRPETKDFSSRITSSVLPEELARNYLSDILFALQYLHQRKICHRDLKPDNILLNDSGRCHITDFGCAKDFSRTSNDGDEPTLLSDTVGTYQFLAPECCSGEPYDPFKVDIWAVGVVFFIFLFGRLPFTSESTRELFDEIIRAEIMLPGTDESRQEIPVSPEGQDLLLRLLEKDPNQRIAIAECLSHPWFAQHDDDEEPLSF</sequence>
<reference evidence="4" key="1">
    <citation type="submission" date="2023-08" db="EMBL/GenBank/DDBJ databases">
        <title>Reference Genome Resource for the Citrus Pathogen Phytophthora citrophthora.</title>
        <authorList>
            <person name="Moller H."/>
            <person name="Coetzee B."/>
            <person name="Rose L.J."/>
            <person name="Van Niekerk J.M."/>
        </authorList>
    </citation>
    <scope>NUCLEOTIDE SEQUENCE</scope>
    <source>
        <strain evidence="4">STE-U-9442</strain>
    </source>
</reference>
<dbReference type="AlphaFoldDB" id="A0AAD9LQT8"/>
<comment type="caution">
    <text evidence="4">The sequence shown here is derived from an EMBL/GenBank/DDBJ whole genome shotgun (WGS) entry which is preliminary data.</text>
</comment>
<dbReference type="GO" id="GO:0004674">
    <property type="term" value="F:protein serine/threonine kinase activity"/>
    <property type="evidence" value="ECO:0007669"/>
    <property type="project" value="TreeGrafter"/>
</dbReference>
<dbReference type="Gene3D" id="1.10.510.10">
    <property type="entry name" value="Transferase(Phosphotransferase) domain 1"/>
    <property type="match status" value="1"/>
</dbReference>
<dbReference type="Proteomes" id="UP001259832">
    <property type="component" value="Unassembled WGS sequence"/>
</dbReference>
<dbReference type="GO" id="GO:0035556">
    <property type="term" value="P:intracellular signal transduction"/>
    <property type="evidence" value="ECO:0007669"/>
    <property type="project" value="TreeGrafter"/>
</dbReference>
<keyword evidence="4" id="KW-0808">Transferase</keyword>
<dbReference type="GO" id="GO:0005524">
    <property type="term" value="F:ATP binding"/>
    <property type="evidence" value="ECO:0007669"/>
    <property type="project" value="UniProtKB-KW"/>
</dbReference>
<dbReference type="InterPro" id="IPR011009">
    <property type="entry name" value="Kinase-like_dom_sf"/>
</dbReference>
<gene>
    <name evidence="4" type="ORF">P3T76_003539</name>
</gene>
<dbReference type="PROSITE" id="PS00108">
    <property type="entry name" value="PROTEIN_KINASE_ST"/>
    <property type="match status" value="1"/>
</dbReference>
<name>A0AAD9LQT8_9STRA</name>
<feature type="domain" description="Protein kinase" evidence="3">
    <location>
        <begin position="40"/>
        <end position="386"/>
    </location>
</feature>
<keyword evidence="1" id="KW-0547">Nucleotide-binding</keyword>
<evidence type="ECO:0000313" key="4">
    <source>
        <dbReference type="EMBL" id="KAK1945006.1"/>
    </source>
</evidence>
<dbReference type="PANTHER" id="PTHR24346:SF77">
    <property type="entry name" value="SERINE THREONINE PROTEIN KINASE"/>
    <property type="match status" value="1"/>
</dbReference>
<organism evidence="4 5">
    <name type="scientific">Phytophthora citrophthora</name>
    <dbReference type="NCBI Taxonomy" id="4793"/>
    <lineage>
        <taxon>Eukaryota</taxon>
        <taxon>Sar</taxon>
        <taxon>Stramenopiles</taxon>
        <taxon>Oomycota</taxon>
        <taxon>Peronosporomycetes</taxon>
        <taxon>Peronosporales</taxon>
        <taxon>Peronosporaceae</taxon>
        <taxon>Phytophthora</taxon>
    </lineage>
</organism>
<accession>A0AAD9LQT8</accession>
<dbReference type="Pfam" id="PF00069">
    <property type="entry name" value="Pkinase"/>
    <property type="match status" value="1"/>
</dbReference>
<dbReference type="PANTHER" id="PTHR24346">
    <property type="entry name" value="MAP/MICROTUBULE AFFINITY-REGULATING KINASE"/>
    <property type="match status" value="1"/>
</dbReference>
<evidence type="ECO:0000313" key="5">
    <source>
        <dbReference type="Proteomes" id="UP001259832"/>
    </source>
</evidence>
<evidence type="ECO:0000259" key="3">
    <source>
        <dbReference type="PROSITE" id="PS50011"/>
    </source>
</evidence>
<dbReference type="PROSITE" id="PS50011">
    <property type="entry name" value="PROTEIN_KINASE_DOM"/>
    <property type="match status" value="1"/>
</dbReference>
<proteinExistence type="predicted"/>
<evidence type="ECO:0000256" key="1">
    <source>
        <dbReference type="ARBA" id="ARBA00022741"/>
    </source>
</evidence>
<dbReference type="FunFam" id="3.30.200.20:FF:001878">
    <property type="entry name" value="Predicted protein"/>
    <property type="match status" value="1"/>
</dbReference>
<evidence type="ECO:0000256" key="2">
    <source>
        <dbReference type="ARBA" id="ARBA00022840"/>
    </source>
</evidence>
<dbReference type="EMBL" id="JASMQC010000005">
    <property type="protein sequence ID" value="KAK1945006.1"/>
    <property type="molecule type" value="Genomic_DNA"/>
</dbReference>